<reference evidence="2" key="1">
    <citation type="submission" date="2016-10" db="EMBL/GenBank/DDBJ databases">
        <authorList>
            <person name="de Groot N.N."/>
        </authorList>
    </citation>
    <scope>NUCLEOTIDE SEQUENCE</scope>
</reference>
<name>A0A1W1C6J1_9ZZZZ</name>
<sequence>MFANIINKLRLRPSTDTVFNPYQNEAVANNLKLYFEYLYSTNQKDVLLIGEAPGYAGCRITGIPFTSGELFRNSELEIFKKLNQDIFLEKIEGEKTASIVWNYLENKSKLPVFWNSFPFHPFNTNNEKSNRTPTNEEIEEGKIYIQELVEIFKPKIIASIGRKGEKVLKNIYPNNHIIYIRHPSYGGKSDFIRGMDEIL</sequence>
<protein>
    <recommendedName>
        <fullName evidence="1">Uracil-DNA glycosylase-like domain-containing protein</fullName>
    </recommendedName>
</protein>
<feature type="domain" description="Uracil-DNA glycosylase-like" evidence="1">
    <location>
        <begin position="43"/>
        <end position="185"/>
    </location>
</feature>
<dbReference type="AlphaFoldDB" id="A0A1W1C6J1"/>
<dbReference type="InterPro" id="IPR005122">
    <property type="entry name" value="Uracil-DNA_glycosylase-like"/>
</dbReference>
<evidence type="ECO:0000259" key="1">
    <source>
        <dbReference type="Pfam" id="PF03167"/>
    </source>
</evidence>
<dbReference type="Pfam" id="PF03167">
    <property type="entry name" value="UDG"/>
    <property type="match status" value="1"/>
</dbReference>
<dbReference type="EMBL" id="FPHI01000022">
    <property type="protein sequence ID" value="SFV61367.1"/>
    <property type="molecule type" value="Genomic_DNA"/>
</dbReference>
<gene>
    <name evidence="2" type="ORF">MNB_SV-3-1071</name>
</gene>
<evidence type="ECO:0000313" key="2">
    <source>
        <dbReference type="EMBL" id="SFV61367.1"/>
    </source>
</evidence>
<dbReference type="InterPro" id="IPR036895">
    <property type="entry name" value="Uracil-DNA_glycosylase-like_sf"/>
</dbReference>
<organism evidence="2">
    <name type="scientific">hydrothermal vent metagenome</name>
    <dbReference type="NCBI Taxonomy" id="652676"/>
    <lineage>
        <taxon>unclassified sequences</taxon>
        <taxon>metagenomes</taxon>
        <taxon>ecological metagenomes</taxon>
    </lineage>
</organism>
<accession>A0A1W1C6J1</accession>
<dbReference type="SUPFAM" id="SSF52141">
    <property type="entry name" value="Uracil-DNA glycosylase-like"/>
    <property type="match status" value="1"/>
</dbReference>
<proteinExistence type="predicted"/>
<dbReference type="CDD" id="cd10035">
    <property type="entry name" value="UDG_like"/>
    <property type="match status" value="1"/>
</dbReference>
<dbReference type="Gene3D" id="3.40.470.10">
    <property type="entry name" value="Uracil-DNA glycosylase-like domain"/>
    <property type="match status" value="1"/>
</dbReference>